<comment type="caution">
    <text evidence="1">The sequence shown here is derived from an EMBL/GenBank/DDBJ whole genome shotgun (WGS) entry which is preliminary data.</text>
</comment>
<accession>C7H9J1</accession>
<dbReference type="HOGENOM" id="CLU_3200058_0_0_9"/>
<organism evidence="1 2">
    <name type="scientific">Faecalibacterium duncaniae (strain DSM 17677 / JCM 31915 / A2-165)</name>
    <name type="common">Faecalibacterium prausnitzii</name>
    <dbReference type="NCBI Taxonomy" id="411483"/>
    <lineage>
        <taxon>Bacteria</taxon>
        <taxon>Bacillati</taxon>
        <taxon>Bacillota</taxon>
        <taxon>Clostridia</taxon>
        <taxon>Eubacteriales</taxon>
        <taxon>Oscillospiraceae</taxon>
        <taxon>Faecalibacterium</taxon>
    </lineage>
</organism>
<gene>
    <name evidence="1" type="ORF">FAEPRAA2165_02993</name>
</gene>
<dbReference type="STRING" id="411483.FAEPRAA2165_02993"/>
<keyword evidence="2" id="KW-1185">Reference proteome</keyword>
<dbReference type="Proteomes" id="UP000004619">
    <property type="component" value="Unassembled WGS sequence"/>
</dbReference>
<protein>
    <submittedName>
        <fullName evidence="1">Uncharacterized protein</fullName>
    </submittedName>
</protein>
<dbReference type="AlphaFoldDB" id="C7H9J1"/>
<evidence type="ECO:0000313" key="1">
    <source>
        <dbReference type="EMBL" id="EEU95443.1"/>
    </source>
</evidence>
<sequence length="45" mass="5063">MCLVKITCQGKESRQKLDIFSSGFAKNTMMQGGLHCAEKSSRKKR</sequence>
<proteinExistence type="predicted"/>
<name>C7H9J1_FAED2</name>
<evidence type="ECO:0000313" key="2">
    <source>
        <dbReference type="Proteomes" id="UP000004619"/>
    </source>
</evidence>
<dbReference type="EMBL" id="ACOP02000080">
    <property type="protein sequence ID" value="EEU95443.1"/>
    <property type="molecule type" value="Genomic_DNA"/>
</dbReference>
<reference evidence="1" key="1">
    <citation type="submission" date="2009-08" db="EMBL/GenBank/DDBJ databases">
        <authorList>
            <person name="Weinstock G."/>
            <person name="Sodergren E."/>
            <person name="Clifton S."/>
            <person name="Fulton L."/>
            <person name="Fulton B."/>
            <person name="Courtney L."/>
            <person name="Fronick C."/>
            <person name="Harrison M."/>
            <person name="Strong C."/>
            <person name="Farmer C."/>
            <person name="Delahaunty K."/>
            <person name="Markovic C."/>
            <person name="Hall O."/>
            <person name="Minx P."/>
            <person name="Tomlinson C."/>
            <person name="Mitreva M."/>
            <person name="Nelson J."/>
            <person name="Hou S."/>
            <person name="Wollam A."/>
            <person name="Pepin K.H."/>
            <person name="Johnson M."/>
            <person name="Bhonagiri V."/>
            <person name="Nash W.E."/>
            <person name="Warren W."/>
            <person name="Chinwalla A."/>
            <person name="Mardis E.R."/>
            <person name="Wilson R.K."/>
        </authorList>
    </citation>
    <scope>NUCLEOTIDE SEQUENCE [LARGE SCALE GENOMIC DNA]</scope>
    <source>
        <strain evidence="1">A2-165</strain>
    </source>
</reference>